<comment type="cofactor">
    <cofactor evidence="1">
        <name>FMN</name>
        <dbReference type="ChEBI" id="CHEBI:58210"/>
    </cofactor>
</comment>
<dbReference type="PANTHER" id="PTHR22893">
    <property type="entry name" value="NADH OXIDOREDUCTASE-RELATED"/>
    <property type="match status" value="1"/>
</dbReference>
<organism evidence="5 6">
    <name type="scientific">Aspergillus ellipticus CBS 707.79</name>
    <dbReference type="NCBI Taxonomy" id="1448320"/>
    <lineage>
        <taxon>Eukaryota</taxon>
        <taxon>Fungi</taxon>
        <taxon>Dikarya</taxon>
        <taxon>Ascomycota</taxon>
        <taxon>Pezizomycotina</taxon>
        <taxon>Eurotiomycetes</taxon>
        <taxon>Eurotiomycetidae</taxon>
        <taxon>Eurotiales</taxon>
        <taxon>Aspergillaceae</taxon>
        <taxon>Aspergillus</taxon>
        <taxon>Aspergillus subgen. Circumdati</taxon>
    </lineage>
</organism>
<evidence type="ECO:0000259" key="4">
    <source>
        <dbReference type="Pfam" id="PF00724"/>
    </source>
</evidence>
<dbReference type="STRING" id="1448320.A0A319DIC4"/>
<feature type="domain" description="NADH:flavin oxidoreductase/NADH oxidase N-terminal" evidence="4">
    <location>
        <begin position="12"/>
        <end position="379"/>
    </location>
</feature>
<dbReference type="CDD" id="cd02933">
    <property type="entry name" value="OYE_like_FMN"/>
    <property type="match status" value="1"/>
</dbReference>
<dbReference type="EMBL" id="KZ825826">
    <property type="protein sequence ID" value="PYH97286.1"/>
    <property type="molecule type" value="Genomic_DNA"/>
</dbReference>
<gene>
    <name evidence="5" type="ORF">BO71DRAFT_427214</name>
</gene>
<evidence type="ECO:0000256" key="3">
    <source>
        <dbReference type="ARBA" id="ARBA00023002"/>
    </source>
</evidence>
<reference evidence="5 6" key="1">
    <citation type="submission" date="2018-02" db="EMBL/GenBank/DDBJ databases">
        <title>The genomes of Aspergillus section Nigri reveals drivers in fungal speciation.</title>
        <authorList>
            <consortium name="DOE Joint Genome Institute"/>
            <person name="Vesth T.C."/>
            <person name="Nybo J."/>
            <person name="Theobald S."/>
            <person name="Brandl J."/>
            <person name="Frisvad J.C."/>
            <person name="Nielsen K.F."/>
            <person name="Lyhne E.K."/>
            <person name="Kogle M.E."/>
            <person name="Kuo A."/>
            <person name="Riley R."/>
            <person name="Clum A."/>
            <person name="Nolan M."/>
            <person name="Lipzen A."/>
            <person name="Salamov A."/>
            <person name="Henrissat B."/>
            <person name="Wiebenga A."/>
            <person name="De vries R.P."/>
            <person name="Grigoriev I.V."/>
            <person name="Mortensen U.H."/>
            <person name="Andersen M.R."/>
            <person name="Baker S.E."/>
        </authorList>
    </citation>
    <scope>NUCLEOTIDE SEQUENCE [LARGE SCALE GENOMIC DNA]</scope>
    <source>
        <strain evidence="5 6">CBS 707.79</strain>
    </source>
</reference>
<evidence type="ECO:0000256" key="2">
    <source>
        <dbReference type="ARBA" id="ARBA00005979"/>
    </source>
</evidence>
<proteinExistence type="inferred from homology"/>
<dbReference type="InterPro" id="IPR013785">
    <property type="entry name" value="Aldolase_TIM"/>
</dbReference>
<dbReference type="GO" id="GO:0016628">
    <property type="term" value="F:oxidoreductase activity, acting on the CH-CH group of donors, NAD or NADP as acceptor"/>
    <property type="evidence" value="ECO:0007669"/>
    <property type="project" value="UniProtKB-ARBA"/>
</dbReference>
<accession>A0A319DIC4</accession>
<dbReference type="Gene3D" id="3.20.20.70">
    <property type="entry name" value="Aldolase class I"/>
    <property type="match status" value="1"/>
</dbReference>
<dbReference type="SUPFAM" id="SSF51395">
    <property type="entry name" value="FMN-linked oxidoreductases"/>
    <property type="match status" value="1"/>
</dbReference>
<dbReference type="GO" id="GO:0010181">
    <property type="term" value="F:FMN binding"/>
    <property type="evidence" value="ECO:0007669"/>
    <property type="project" value="InterPro"/>
</dbReference>
<dbReference type="Proteomes" id="UP000247810">
    <property type="component" value="Unassembled WGS sequence"/>
</dbReference>
<evidence type="ECO:0000256" key="1">
    <source>
        <dbReference type="ARBA" id="ARBA00001917"/>
    </source>
</evidence>
<sequence>MTVGQVQGAGSKLFEPLNIANGKITLSHRVVHAPLTRNRGVPLNTTSTPENPNRIWYPGDLMVEYYRQRATPGGLIISEGIPPSLESNGMPGVPGLFTEEQAAGWKKVVDAVHAQGGYIYCQIWHAGRATVPQMTGSPAVSASASAWDDPTERYTHPPVGSTEHPLYAGHPPIELTVSHIKQTIQDYCRVAKTAMDIGFDGVELHGGNGYLLEQFLSSNVNKRADDYGGTPEKRCRFVLELVDEVAKTVGEENVAIRLTPFGLYNQARGEQRVETWTYLCKSLKQAHPGLSYVSFVEPRYEQILDYTQKDEYLRSWGLLNIDLSSFRNIFGSTPFFSAGGWDQTNSWGIVEEGRYDALIYGRYFTSNPDLVERLRNNIPFAPYDRTRFYGPFEDSAFHYVDYAPAAQEQKEKTSININFSYD</sequence>
<comment type="similarity">
    <text evidence="2">Belongs to the NADH:flavin oxidoreductase/NADH oxidase family.</text>
</comment>
<dbReference type="GO" id="GO:0005829">
    <property type="term" value="C:cytosol"/>
    <property type="evidence" value="ECO:0007669"/>
    <property type="project" value="UniProtKB-ARBA"/>
</dbReference>
<protein>
    <submittedName>
        <fullName evidence="5">FMN-linked oxidoreductase</fullName>
    </submittedName>
</protein>
<dbReference type="AlphaFoldDB" id="A0A319DIC4"/>
<dbReference type="Pfam" id="PF00724">
    <property type="entry name" value="Oxidored_FMN"/>
    <property type="match status" value="1"/>
</dbReference>
<dbReference type="OrthoDB" id="276546at2759"/>
<keyword evidence="3" id="KW-0560">Oxidoreductase</keyword>
<evidence type="ECO:0000313" key="6">
    <source>
        <dbReference type="Proteomes" id="UP000247810"/>
    </source>
</evidence>
<evidence type="ECO:0000313" key="5">
    <source>
        <dbReference type="EMBL" id="PYH97286.1"/>
    </source>
</evidence>
<name>A0A319DIC4_9EURO</name>
<dbReference type="PANTHER" id="PTHR22893:SF93">
    <property type="entry name" value="HYPOTHETICAL OXIDOREDUCTASE (EUROFUNG)"/>
    <property type="match status" value="1"/>
</dbReference>
<dbReference type="InterPro" id="IPR045247">
    <property type="entry name" value="Oye-like"/>
</dbReference>
<dbReference type="InterPro" id="IPR001155">
    <property type="entry name" value="OxRdtase_FMN_N"/>
</dbReference>
<dbReference type="FunFam" id="3.20.20.70:FF:000059">
    <property type="entry name" value="N-ethylmaleimide reductase, FMN-linked"/>
    <property type="match status" value="1"/>
</dbReference>
<keyword evidence="6" id="KW-1185">Reference proteome</keyword>
<dbReference type="VEuPathDB" id="FungiDB:BO71DRAFT_427214"/>